<dbReference type="InterPro" id="IPR002677">
    <property type="entry name" value="Ribosomal_bL32"/>
</dbReference>
<sequence>MKNLIKFTQILNRIQFNIDRCISSLLFNDKFRFAYDVAPPVQQSSENNQLSLKDIVNDSILWAVPKSRRSVERRFTRRMRFHKHFEHATPKKNITPCLECGNWMERGTICGHCYEKVRDETEEMQNKIPEKIRNFDAPTKEIQFHYEDDDPQIRKENKYIVDMKKKRPTWFNANLLSKGFGRYS</sequence>
<dbReference type="PANTHER" id="PTHR21026:SF2">
    <property type="entry name" value="LARGE RIBOSOMAL SUBUNIT PROTEIN BL32M"/>
    <property type="match status" value="1"/>
</dbReference>
<keyword evidence="11" id="KW-1185">Reference proteome</keyword>
<comment type="function">
    <text evidence="9">Component of the mitochondrial large ribosomal subunit (mt-LSU). The mitochondrial ribosome (mitoribosome) is a large ribonucleoprotein complex responsible for the synthesis of proteins inside mitochondria.</text>
</comment>
<dbReference type="InterPro" id="IPR011332">
    <property type="entry name" value="Ribosomal_zn-bd"/>
</dbReference>
<keyword evidence="5" id="KW-0496">Mitochondrion</keyword>
<evidence type="ECO:0000256" key="4">
    <source>
        <dbReference type="ARBA" id="ARBA00022980"/>
    </source>
</evidence>
<dbReference type="EMBL" id="CAJFCJ010000008">
    <property type="protein sequence ID" value="CAD5118182.1"/>
    <property type="molecule type" value="Genomic_DNA"/>
</dbReference>
<organism evidence="10 11">
    <name type="scientific">Dimorphilus gyrociliatus</name>
    <dbReference type="NCBI Taxonomy" id="2664684"/>
    <lineage>
        <taxon>Eukaryota</taxon>
        <taxon>Metazoa</taxon>
        <taxon>Spiralia</taxon>
        <taxon>Lophotrochozoa</taxon>
        <taxon>Annelida</taxon>
        <taxon>Polychaeta</taxon>
        <taxon>Polychaeta incertae sedis</taxon>
        <taxon>Dinophilidae</taxon>
        <taxon>Dimorphilus</taxon>
    </lineage>
</organism>
<evidence type="ECO:0000313" key="10">
    <source>
        <dbReference type="EMBL" id="CAD5118182.1"/>
    </source>
</evidence>
<evidence type="ECO:0000256" key="9">
    <source>
        <dbReference type="ARBA" id="ARBA00045766"/>
    </source>
</evidence>
<evidence type="ECO:0000256" key="5">
    <source>
        <dbReference type="ARBA" id="ARBA00023128"/>
    </source>
</evidence>
<dbReference type="GO" id="GO:0003735">
    <property type="term" value="F:structural constituent of ribosome"/>
    <property type="evidence" value="ECO:0007669"/>
    <property type="project" value="InterPro"/>
</dbReference>
<evidence type="ECO:0000256" key="2">
    <source>
        <dbReference type="ARBA" id="ARBA00008560"/>
    </source>
</evidence>
<gene>
    <name evidence="10" type="ORF">DGYR_LOCUS6603</name>
</gene>
<dbReference type="Pfam" id="PF01783">
    <property type="entry name" value="Ribosomal_L32p"/>
    <property type="match status" value="1"/>
</dbReference>
<comment type="similarity">
    <text evidence="2">Belongs to the bacterial ribosomal protein bL32 family.</text>
</comment>
<dbReference type="AlphaFoldDB" id="A0A7I8VPF9"/>
<name>A0A7I8VPF9_9ANNE</name>
<keyword evidence="3" id="KW-0809">Transit peptide</keyword>
<dbReference type="OrthoDB" id="2014905at2759"/>
<evidence type="ECO:0000256" key="1">
    <source>
        <dbReference type="ARBA" id="ARBA00004173"/>
    </source>
</evidence>
<proteinExistence type="inferred from homology"/>
<evidence type="ECO:0000256" key="3">
    <source>
        <dbReference type="ARBA" id="ARBA00022946"/>
    </source>
</evidence>
<keyword evidence="6" id="KW-0687">Ribonucleoprotein</keyword>
<dbReference type="InterPro" id="IPR051991">
    <property type="entry name" value="Mitoribosomal_protein_bL32"/>
</dbReference>
<evidence type="ECO:0000256" key="7">
    <source>
        <dbReference type="ARBA" id="ARBA00039935"/>
    </source>
</evidence>
<comment type="subcellular location">
    <subcellularLocation>
        <location evidence="1">Mitochondrion</location>
    </subcellularLocation>
</comment>
<keyword evidence="4" id="KW-0689">Ribosomal protein</keyword>
<dbReference type="GO" id="GO:0005762">
    <property type="term" value="C:mitochondrial large ribosomal subunit"/>
    <property type="evidence" value="ECO:0007669"/>
    <property type="project" value="TreeGrafter"/>
</dbReference>
<evidence type="ECO:0000256" key="6">
    <source>
        <dbReference type="ARBA" id="ARBA00023274"/>
    </source>
</evidence>
<evidence type="ECO:0000256" key="8">
    <source>
        <dbReference type="ARBA" id="ARBA00042577"/>
    </source>
</evidence>
<comment type="caution">
    <text evidence="10">The sequence shown here is derived from an EMBL/GenBank/DDBJ whole genome shotgun (WGS) entry which is preliminary data.</text>
</comment>
<dbReference type="Proteomes" id="UP000549394">
    <property type="component" value="Unassembled WGS sequence"/>
</dbReference>
<protein>
    <recommendedName>
        <fullName evidence="7">Large ribosomal subunit protein bL32m</fullName>
    </recommendedName>
    <alternativeName>
        <fullName evidence="8">39S ribosomal protein L32, mitochondrial</fullName>
    </alternativeName>
</protein>
<dbReference type="PANTHER" id="PTHR21026">
    <property type="entry name" value="39S RIBOSOMAL PROTEIN L32, MITOCHONDRIAL"/>
    <property type="match status" value="1"/>
</dbReference>
<dbReference type="GO" id="GO:0006412">
    <property type="term" value="P:translation"/>
    <property type="evidence" value="ECO:0007669"/>
    <property type="project" value="InterPro"/>
</dbReference>
<dbReference type="SUPFAM" id="SSF57829">
    <property type="entry name" value="Zn-binding ribosomal proteins"/>
    <property type="match status" value="1"/>
</dbReference>
<evidence type="ECO:0000313" key="11">
    <source>
        <dbReference type="Proteomes" id="UP000549394"/>
    </source>
</evidence>
<accession>A0A7I8VPF9</accession>
<reference evidence="10 11" key="1">
    <citation type="submission" date="2020-08" db="EMBL/GenBank/DDBJ databases">
        <authorList>
            <person name="Hejnol A."/>
        </authorList>
    </citation>
    <scope>NUCLEOTIDE SEQUENCE [LARGE SCALE GENOMIC DNA]</scope>
</reference>